<evidence type="ECO:0000313" key="1">
    <source>
        <dbReference type="EMBL" id="KAG9468475.1"/>
    </source>
</evidence>
<sequence>MGVQPLGPPLILRMGVLSVPKCMEWRSPSARDGQGEALRNLRCSQGNEWSGLCSVHLGTNRTPVLRISWGPSGRTSTDQLGVP</sequence>
<gene>
    <name evidence="1" type="ORF">GDO78_022683</name>
</gene>
<evidence type="ECO:0000313" key="2">
    <source>
        <dbReference type="Proteomes" id="UP000770717"/>
    </source>
</evidence>
<dbReference type="EMBL" id="WNTK01000866">
    <property type="protein sequence ID" value="KAG9468475.1"/>
    <property type="molecule type" value="Genomic_DNA"/>
</dbReference>
<dbReference type="AlphaFoldDB" id="A0A8J6EG55"/>
<name>A0A8J6EG55_ELECQ</name>
<keyword evidence="2" id="KW-1185">Reference proteome</keyword>
<dbReference type="Proteomes" id="UP000770717">
    <property type="component" value="Unassembled WGS sequence"/>
</dbReference>
<accession>A0A8J6EG55</accession>
<proteinExistence type="predicted"/>
<organism evidence="1 2">
    <name type="scientific">Eleutherodactylus coqui</name>
    <name type="common">Puerto Rican coqui</name>
    <dbReference type="NCBI Taxonomy" id="57060"/>
    <lineage>
        <taxon>Eukaryota</taxon>
        <taxon>Metazoa</taxon>
        <taxon>Chordata</taxon>
        <taxon>Craniata</taxon>
        <taxon>Vertebrata</taxon>
        <taxon>Euteleostomi</taxon>
        <taxon>Amphibia</taxon>
        <taxon>Batrachia</taxon>
        <taxon>Anura</taxon>
        <taxon>Neobatrachia</taxon>
        <taxon>Hyloidea</taxon>
        <taxon>Eleutherodactylidae</taxon>
        <taxon>Eleutherodactylinae</taxon>
        <taxon>Eleutherodactylus</taxon>
        <taxon>Eleutherodactylus</taxon>
    </lineage>
</organism>
<protein>
    <submittedName>
        <fullName evidence="1">Uncharacterized protein</fullName>
    </submittedName>
</protein>
<comment type="caution">
    <text evidence="1">The sequence shown here is derived from an EMBL/GenBank/DDBJ whole genome shotgun (WGS) entry which is preliminary data.</text>
</comment>
<reference evidence="1" key="1">
    <citation type="thesis" date="2020" institute="ProQuest LLC" country="789 East Eisenhower Parkway, Ann Arbor, MI, USA">
        <title>Comparative Genomics and Chromosome Evolution.</title>
        <authorList>
            <person name="Mudd A.B."/>
        </authorList>
    </citation>
    <scope>NUCLEOTIDE SEQUENCE</scope>
    <source>
        <strain evidence="1">HN-11 Male</strain>
        <tissue evidence="1">Kidney and liver</tissue>
    </source>
</reference>